<keyword evidence="3" id="KW-0004">4Fe-4S</keyword>
<dbReference type="GO" id="GO:0016491">
    <property type="term" value="F:oxidoreductase activity"/>
    <property type="evidence" value="ECO:0007669"/>
    <property type="project" value="UniProtKB-KW"/>
</dbReference>
<dbReference type="PANTHER" id="PTHR30352:SF4">
    <property type="entry name" value="PYRUVATE FORMATE-LYASE 2-ACTIVATING ENZYME"/>
    <property type="match status" value="1"/>
</dbReference>
<reference evidence="11" key="4">
    <citation type="submission" date="2023-05" db="EMBL/GenBank/DDBJ databases">
        <title>Cataloging the Phylogenetic Diversity of Human Bladder Bacteria.</title>
        <authorList>
            <person name="Du J."/>
        </authorList>
    </citation>
    <scope>NUCLEOTIDE SEQUENCE</scope>
    <source>
        <strain evidence="11">UMB8703</strain>
    </source>
</reference>
<dbReference type="KEGG" id="sage:EN72_01965"/>
<evidence type="ECO:0000259" key="9">
    <source>
        <dbReference type="PROSITE" id="PS51918"/>
    </source>
</evidence>
<dbReference type="Proteomes" id="UP000093122">
    <property type="component" value="Unassembled WGS sequence"/>
</dbReference>
<dbReference type="PANTHER" id="PTHR30352">
    <property type="entry name" value="PYRUVATE FORMATE-LYASE-ACTIVATING ENZYME"/>
    <property type="match status" value="1"/>
</dbReference>
<dbReference type="GO" id="GO:0016829">
    <property type="term" value="F:lyase activity"/>
    <property type="evidence" value="ECO:0007669"/>
    <property type="project" value="UniProtKB-KW"/>
</dbReference>
<dbReference type="InterPro" id="IPR034457">
    <property type="entry name" value="Organic_radical-activating"/>
</dbReference>
<keyword evidence="12" id="KW-0456">Lyase</keyword>
<protein>
    <submittedName>
        <fullName evidence="11">Glycyl-radical enzyme activating protein</fullName>
    </submittedName>
    <submittedName>
        <fullName evidence="12">Pyruvate formate lyase-activating protein</fullName>
    </submittedName>
</protein>
<reference evidence="12 15" key="2">
    <citation type="journal article" date="2016" name="Sci. Rep.">
        <title>Serotype IV Streptococcus agalactiae ST-452 has arisen from large genomic recombination events between CC23 and the hypervirulent CC17 lineages.</title>
        <authorList>
            <person name="Campisi E."/>
            <person name="Rinaudo C.D."/>
            <person name="Donati C."/>
            <person name="Barucco M."/>
            <person name="Torricelli G."/>
            <person name="Edwards M.S."/>
            <person name="Baker C.J."/>
            <person name="Margarit I."/>
            <person name="Rosini R."/>
        </authorList>
    </citation>
    <scope>NUCLEOTIDE SEQUENCE [LARGE SCALE GENOMIC DNA]</scope>
    <source>
        <strain evidence="12 15">CZ-PW-140</strain>
    </source>
</reference>
<dbReference type="InterPro" id="IPR007197">
    <property type="entry name" value="rSAM"/>
</dbReference>
<dbReference type="GO" id="GO:0051539">
    <property type="term" value="F:4 iron, 4 sulfur cluster binding"/>
    <property type="evidence" value="ECO:0007669"/>
    <property type="project" value="UniProtKB-KW"/>
</dbReference>
<feature type="domain" description="Radical SAM core" evidence="9">
    <location>
        <begin position="17"/>
        <end position="255"/>
    </location>
</feature>
<dbReference type="EMBL" id="LCVB01000003">
    <property type="protein sequence ID" value="KLJ31826.1"/>
    <property type="molecule type" value="Genomic_DNA"/>
</dbReference>
<dbReference type="InterPro" id="IPR013785">
    <property type="entry name" value="Aldolase_TIM"/>
</dbReference>
<evidence type="ECO:0000256" key="5">
    <source>
        <dbReference type="ARBA" id="ARBA00022723"/>
    </source>
</evidence>
<dbReference type="SUPFAM" id="SSF102114">
    <property type="entry name" value="Radical SAM enzymes"/>
    <property type="match status" value="1"/>
</dbReference>
<comment type="caution">
    <text evidence="12">The sequence shown here is derived from an EMBL/GenBank/DDBJ whole genome shotgun (WGS) entry which is preliminary data.</text>
</comment>
<comment type="similarity">
    <text evidence="2">Belongs to the organic radical-activating enzymes family.</text>
</comment>
<keyword evidence="6" id="KW-0560">Oxidoreductase</keyword>
<proteinExistence type="inferred from homology"/>
<dbReference type="SFLD" id="SFLDG01066">
    <property type="entry name" value="organic_radical-activating_enz"/>
    <property type="match status" value="1"/>
</dbReference>
<evidence type="ECO:0000313" key="11">
    <source>
        <dbReference type="EMBL" id="MDK6899751.1"/>
    </source>
</evidence>
<dbReference type="PIRSF" id="PIRSF000371">
    <property type="entry name" value="PFL_act_enz"/>
    <property type="match status" value="1"/>
</dbReference>
<gene>
    <name evidence="12" type="ORF">AX245_06495</name>
    <name evidence="13" type="ORF">C4618_08030</name>
    <name evidence="11" type="ORF">QP229_07080</name>
    <name evidence="10" type="ORF">WA45_00240</name>
</gene>
<evidence type="ECO:0000256" key="4">
    <source>
        <dbReference type="ARBA" id="ARBA00022691"/>
    </source>
</evidence>
<dbReference type="KEGG" id="sagg:EN73_01895"/>
<evidence type="ECO:0000256" key="2">
    <source>
        <dbReference type="ARBA" id="ARBA00009777"/>
    </source>
</evidence>
<dbReference type="Proteomes" id="UP001230629">
    <property type="component" value="Unassembled WGS sequence"/>
</dbReference>
<evidence type="ECO:0000313" key="15">
    <source>
        <dbReference type="Proteomes" id="UP000093122"/>
    </source>
</evidence>
<evidence type="ECO:0000313" key="10">
    <source>
        <dbReference type="EMBL" id="KLJ31826.1"/>
    </source>
</evidence>
<dbReference type="OMA" id="HTLGMNK"/>
<keyword evidence="7" id="KW-0408">Iron</keyword>
<dbReference type="EMBL" id="QHGZ01000170">
    <property type="protein sequence ID" value="RDY80412.1"/>
    <property type="molecule type" value="Genomic_DNA"/>
</dbReference>
<dbReference type="NCBIfam" id="TIGR02494">
    <property type="entry name" value="PFLE_PFLC"/>
    <property type="match status" value="1"/>
</dbReference>
<name>A0A075N3B1_STRAG</name>
<evidence type="ECO:0000256" key="6">
    <source>
        <dbReference type="ARBA" id="ARBA00023002"/>
    </source>
</evidence>
<evidence type="ECO:0000256" key="7">
    <source>
        <dbReference type="ARBA" id="ARBA00023004"/>
    </source>
</evidence>
<keyword evidence="8" id="KW-0411">Iron-sulfur</keyword>
<dbReference type="Proteomes" id="UP000035174">
    <property type="component" value="Unassembled WGS sequence"/>
</dbReference>
<reference evidence="10 14" key="1">
    <citation type="journal article" date="2015" name="PLoS ONE">
        <title>Genomic analysis reveals the molecular basis for capsule loss in the group B streptococcus population.</title>
        <authorList>
            <consortium name="DEVANI Consortium"/>
            <person name="Rosini R."/>
            <person name="Campisi E."/>
            <person name="De Chiara M."/>
            <person name="Tettelin H."/>
            <person name="Rinaudo D."/>
            <person name="Toniolo C."/>
            <person name="Metruccio M."/>
            <person name="Guidotti S."/>
            <person name="Sorensen U.B."/>
            <person name="Kilian M."/>
            <person name="Ramirez M."/>
            <person name="Janulczyk R."/>
            <person name="Donati C."/>
            <person name="Grandi G."/>
            <person name="Margarit I."/>
        </authorList>
    </citation>
    <scope>NUCLEOTIDE SEQUENCE [LARGE SCALE GENOMIC DNA]</scope>
    <source>
        <strain evidence="10 14">ES-PW-063</strain>
    </source>
</reference>
<evidence type="ECO:0000313" key="12">
    <source>
        <dbReference type="EMBL" id="OCM70558.1"/>
    </source>
</evidence>
<dbReference type="SFLD" id="SFLDS00029">
    <property type="entry name" value="Radical_SAM"/>
    <property type="match status" value="1"/>
</dbReference>
<dbReference type="InterPro" id="IPR058240">
    <property type="entry name" value="rSAM_sf"/>
</dbReference>
<dbReference type="InterPro" id="IPR001989">
    <property type="entry name" value="Radical_activat_CS"/>
</dbReference>
<comment type="cofactor">
    <cofactor evidence="1">
        <name>[4Fe-4S] cluster</name>
        <dbReference type="ChEBI" id="CHEBI:49883"/>
    </cofactor>
</comment>
<dbReference type="CDD" id="cd01335">
    <property type="entry name" value="Radical_SAM"/>
    <property type="match status" value="1"/>
</dbReference>
<evidence type="ECO:0000256" key="1">
    <source>
        <dbReference type="ARBA" id="ARBA00001966"/>
    </source>
</evidence>
<reference evidence="13 16" key="3">
    <citation type="journal article" date="2018" name="Emerg. Microbes Infect.">
        <title>Phenotypic and molecular analysis of nontypeable Group B streptococci: identification of cps2a and hybrid cps2a/cps5 Group B streptococcal capsule gene clusters.</title>
        <authorList>
            <person name="Alhhazmi A."/>
            <person name="Tyrrell G.J."/>
        </authorList>
    </citation>
    <scope>NUCLEOTIDE SEQUENCE [LARGE SCALE GENOMIC DNA]</scope>
    <source>
        <strain evidence="13 16">PLGBS17</strain>
    </source>
</reference>
<keyword evidence="5" id="KW-0479">Metal-binding</keyword>
<evidence type="ECO:0000256" key="3">
    <source>
        <dbReference type="ARBA" id="ARBA00022485"/>
    </source>
</evidence>
<evidence type="ECO:0000313" key="13">
    <source>
        <dbReference type="EMBL" id="RDY80412.1"/>
    </source>
</evidence>
<dbReference type="EMBL" id="MAWT01000045">
    <property type="protein sequence ID" value="OCM70558.1"/>
    <property type="molecule type" value="Genomic_DNA"/>
</dbReference>
<dbReference type="GO" id="GO:0046872">
    <property type="term" value="F:metal ion binding"/>
    <property type="evidence" value="ECO:0007669"/>
    <property type="project" value="UniProtKB-KW"/>
</dbReference>
<dbReference type="Gene3D" id="3.20.20.70">
    <property type="entry name" value="Aldolase class I"/>
    <property type="match status" value="1"/>
</dbReference>
<evidence type="ECO:0000313" key="16">
    <source>
        <dbReference type="Proteomes" id="UP000256718"/>
    </source>
</evidence>
<dbReference type="Pfam" id="PF04055">
    <property type="entry name" value="Radical_SAM"/>
    <property type="match status" value="1"/>
</dbReference>
<dbReference type="PROSITE" id="PS51918">
    <property type="entry name" value="RADICAL_SAM"/>
    <property type="match status" value="1"/>
</dbReference>
<evidence type="ECO:0000313" key="14">
    <source>
        <dbReference type="Proteomes" id="UP000035174"/>
    </source>
</evidence>
<dbReference type="EMBL" id="JASOIH010000006">
    <property type="protein sequence ID" value="MDK6899751.1"/>
    <property type="molecule type" value="Genomic_DNA"/>
</dbReference>
<keyword evidence="12" id="KW-0670">Pyruvate</keyword>
<dbReference type="RefSeq" id="WP_000180537.1">
    <property type="nucleotide sequence ID" value="NZ_AP018935.1"/>
</dbReference>
<dbReference type="InterPro" id="IPR012839">
    <property type="entry name" value="Organic_radical_activase"/>
</dbReference>
<dbReference type="PROSITE" id="PS01087">
    <property type="entry name" value="RADICAL_ACTIVATING"/>
    <property type="match status" value="1"/>
</dbReference>
<dbReference type="Proteomes" id="UP000256718">
    <property type="component" value="Unassembled WGS sequence"/>
</dbReference>
<accession>A0A075N3B1</accession>
<evidence type="ECO:0000256" key="8">
    <source>
        <dbReference type="ARBA" id="ARBA00023014"/>
    </source>
</evidence>
<keyword evidence="4" id="KW-0949">S-adenosyl-L-methionine</keyword>
<sequence>MTNEKGIVFNIQHFSIHDGPGIRTTVFLKGCPLRCPWCANPESQKMVPETMRDAITNESVIVGEEKSVDDIIEEVLKDIDFYEESGGGITLSGGEIFAQFEFAKAILKRAKSLGIHTAIETTAYTRHEQFIDLIQYVDFIYTDLKHYNSLKHQEKTMVKNASIIKNIHYAFANGKTIVLRIPVIPNFNDSLEDAEEFACLFDRLDIRQVQLLPFHQFGQNKYQLLNRQYEMEEIAALHPEDLLDYQAIFSKYNIHCYF</sequence>
<dbReference type="AlphaFoldDB" id="A0A075N3B1"/>
<organism evidence="12 15">
    <name type="scientific">Streptococcus agalactiae</name>
    <dbReference type="NCBI Taxonomy" id="1311"/>
    <lineage>
        <taxon>Bacteria</taxon>
        <taxon>Bacillati</taxon>
        <taxon>Bacillota</taxon>
        <taxon>Bacilli</taxon>
        <taxon>Lactobacillales</taxon>
        <taxon>Streptococcaceae</taxon>
        <taxon>Streptococcus</taxon>
    </lineage>
</organism>